<dbReference type="PROSITE" id="PS50931">
    <property type="entry name" value="HTH_LYSR"/>
    <property type="match status" value="1"/>
</dbReference>
<dbReference type="Gene3D" id="3.40.190.290">
    <property type="match status" value="1"/>
</dbReference>
<dbReference type="EMBL" id="BNEK01000002">
    <property type="protein sequence ID" value="GHJ26494.1"/>
    <property type="molecule type" value="Genomic_DNA"/>
</dbReference>
<evidence type="ECO:0000313" key="6">
    <source>
        <dbReference type="EMBL" id="GHJ26494.1"/>
    </source>
</evidence>
<evidence type="ECO:0000259" key="5">
    <source>
        <dbReference type="PROSITE" id="PS50931"/>
    </source>
</evidence>
<organism evidence="6 7">
    <name type="scientific">Streptomyces hygroscopicus</name>
    <dbReference type="NCBI Taxonomy" id="1912"/>
    <lineage>
        <taxon>Bacteria</taxon>
        <taxon>Bacillati</taxon>
        <taxon>Actinomycetota</taxon>
        <taxon>Actinomycetes</taxon>
        <taxon>Kitasatosporales</taxon>
        <taxon>Streptomycetaceae</taxon>
        <taxon>Streptomyces</taxon>
        <taxon>Streptomyces violaceusniger group</taxon>
    </lineage>
</organism>
<dbReference type="InterPro" id="IPR050950">
    <property type="entry name" value="HTH-type_LysR_regulators"/>
</dbReference>
<feature type="domain" description="HTH lysR-type" evidence="5">
    <location>
        <begin position="1"/>
        <end position="58"/>
    </location>
</feature>
<reference evidence="6" key="1">
    <citation type="submission" date="2024-05" db="EMBL/GenBank/DDBJ databases">
        <title>Whole genome shotgun sequence of Streptomyces hygroscopicus NBRC 113678.</title>
        <authorList>
            <person name="Komaki H."/>
            <person name="Tamura T."/>
        </authorList>
    </citation>
    <scope>NUCLEOTIDE SEQUENCE</scope>
    <source>
        <strain evidence="6">N11-34</strain>
    </source>
</reference>
<dbReference type="PRINTS" id="PR00039">
    <property type="entry name" value="HTHLYSR"/>
</dbReference>
<evidence type="ECO:0000256" key="3">
    <source>
        <dbReference type="ARBA" id="ARBA00023125"/>
    </source>
</evidence>
<dbReference type="Pfam" id="PF03466">
    <property type="entry name" value="LysR_substrate"/>
    <property type="match status" value="1"/>
</dbReference>
<comment type="similarity">
    <text evidence="1">Belongs to the LysR transcriptional regulatory family.</text>
</comment>
<keyword evidence="2" id="KW-0805">Transcription regulation</keyword>
<protein>
    <submittedName>
        <fullName evidence="6">LysR family transcriptional regulator</fullName>
    </submittedName>
</protein>
<keyword evidence="7" id="KW-1185">Reference proteome</keyword>
<comment type="caution">
    <text evidence="6">The sequence shown here is derived from an EMBL/GenBank/DDBJ whole genome shotgun (WGS) entry which is preliminary data.</text>
</comment>
<sequence>MLLRQLEYLVALARTRHFAKAAEECYVSQPALSGAIRKLEAEFGVPLVRRTRKYEGLTPEGERIVVWAKRILADREAMEEEVRTLRSGMTGQLRIGSVPTASTAVSLLTQAFCAENPLARVEVLADLQTVDIEARLRSYELDAAVTYRPGADGASAFTFVPLYRERFVLLTQETADGRQRQEASWEEAGRQPLCLLHPRMFGRRTLDAVFARTGTPVRPRVETDSVASLFAHVRTGHWASVVPHAWLHVFGVPVGMRALPLVRPVHTEQIGLLVLRREPASVAAQAVVAAAGRADMAAALERVPGTAATEFIERPTAH</sequence>
<dbReference type="InterPro" id="IPR036390">
    <property type="entry name" value="WH_DNA-bd_sf"/>
</dbReference>
<dbReference type="InterPro" id="IPR005119">
    <property type="entry name" value="LysR_subst-bd"/>
</dbReference>
<keyword evidence="3" id="KW-0238">DNA-binding</keyword>
<evidence type="ECO:0000256" key="4">
    <source>
        <dbReference type="ARBA" id="ARBA00023163"/>
    </source>
</evidence>
<dbReference type="CDD" id="cd05466">
    <property type="entry name" value="PBP2_LTTR_substrate"/>
    <property type="match status" value="1"/>
</dbReference>
<dbReference type="SUPFAM" id="SSF46785">
    <property type="entry name" value="Winged helix' DNA-binding domain"/>
    <property type="match status" value="1"/>
</dbReference>
<dbReference type="Pfam" id="PF00126">
    <property type="entry name" value="HTH_1"/>
    <property type="match status" value="1"/>
</dbReference>
<dbReference type="PANTHER" id="PTHR30419">
    <property type="entry name" value="HTH-TYPE TRANSCRIPTIONAL REGULATOR YBHD"/>
    <property type="match status" value="1"/>
</dbReference>
<gene>
    <name evidence="6" type="primary">oxyS</name>
    <name evidence="6" type="ORF">TPA0910_09270</name>
</gene>
<evidence type="ECO:0000313" key="7">
    <source>
        <dbReference type="Proteomes" id="UP001054854"/>
    </source>
</evidence>
<proteinExistence type="inferred from homology"/>
<dbReference type="RefSeq" id="WP_236256014.1">
    <property type="nucleotide sequence ID" value="NZ_BNEK01000002.1"/>
</dbReference>
<dbReference type="InterPro" id="IPR000847">
    <property type="entry name" value="LysR_HTH_N"/>
</dbReference>
<dbReference type="Gene3D" id="1.10.10.10">
    <property type="entry name" value="Winged helix-like DNA-binding domain superfamily/Winged helix DNA-binding domain"/>
    <property type="match status" value="1"/>
</dbReference>
<accession>A0ABQ3TT35</accession>
<evidence type="ECO:0000256" key="2">
    <source>
        <dbReference type="ARBA" id="ARBA00023015"/>
    </source>
</evidence>
<dbReference type="InterPro" id="IPR036388">
    <property type="entry name" value="WH-like_DNA-bd_sf"/>
</dbReference>
<keyword evidence="4" id="KW-0804">Transcription</keyword>
<dbReference type="SUPFAM" id="SSF53850">
    <property type="entry name" value="Periplasmic binding protein-like II"/>
    <property type="match status" value="1"/>
</dbReference>
<dbReference type="PANTHER" id="PTHR30419:SF31">
    <property type="entry name" value="BLR3139 PROTEIN"/>
    <property type="match status" value="1"/>
</dbReference>
<name>A0ABQ3TT35_STRHY</name>
<evidence type="ECO:0000256" key="1">
    <source>
        <dbReference type="ARBA" id="ARBA00009437"/>
    </source>
</evidence>
<dbReference type="Proteomes" id="UP001054854">
    <property type="component" value="Unassembled WGS sequence"/>
</dbReference>